<dbReference type="Gene3D" id="3.80.10.10">
    <property type="entry name" value="Ribonuclease Inhibitor"/>
    <property type="match status" value="1"/>
</dbReference>
<gene>
    <name evidence="4" type="ORF">DD237_002658</name>
    <name evidence="3" type="ORF">DD238_004708</name>
</gene>
<proteinExistence type="predicted"/>
<dbReference type="Proteomes" id="UP000282087">
    <property type="component" value="Unassembled WGS sequence"/>
</dbReference>
<evidence type="ECO:0000256" key="2">
    <source>
        <dbReference type="ARBA" id="ARBA00022737"/>
    </source>
</evidence>
<evidence type="ECO:0000313" key="4">
    <source>
        <dbReference type="EMBL" id="RQM17921.1"/>
    </source>
</evidence>
<evidence type="ECO:0000313" key="3">
    <source>
        <dbReference type="EMBL" id="RMX62148.1"/>
    </source>
</evidence>
<dbReference type="STRING" id="542832.A0A3M6V6R5"/>
<dbReference type="Pfam" id="PF12799">
    <property type="entry name" value="LRR_4"/>
    <property type="match status" value="1"/>
</dbReference>
<evidence type="ECO:0000256" key="1">
    <source>
        <dbReference type="ARBA" id="ARBA00022614"/>
    </source>
</evidence>
<accession>A0A3M6V6R5</accession>
<reference evidence="5 6" key="1">
    <citation type="submission" date="2018-06" db="EMBL/GenBank/DDBJ databases">
        <title>Comparative genomics of downy mildews reveals potential adaptations to biotrophy.</title>
        <authorList>
            <person name="Fletcher K."/>
            <person name="Klosterman S.J."/>
            <person name="Derevnina L."/>
            <person name="Martin F."/>
            <person name="Koike S."/>
            <person name="Reyes Chin-Wo S."/>
            <person name="Mou B."/>
            <person name="Michelmore R."/>
        </authorList>
    </citation>
    <scope>NUCLEOTIDE SEQUENCE [LARGE SCALE GENOMIC DNA]</scope>
    <source>
        <strain evidence="4 6">R13</strain>
        <strain evidence="3 5">R14</strain>
    </source>
</reference>
<dbReference type="PANTHER" id="PTHR48051">
    <property type="match status" value="1"/>
</dbReference>
<dbReference type="SMART" id="SM00364">
    <property type="entry name" value="LRR_BAC"/>
    <property type="match status" value="3"/>
</dbReference>
<evidence type="ECO:0000313" key="5">
    <source>
        <dbReference type="Proteomes" id="UP000282087"/>
    </source>
</evidence>
<dbReference type="AlphaFoldDB" id="A0A3M6V6R5"/>
<dbReference type="EMBL" id="QKXF01000086">
    <property type="protein sequence ID" value="RQM17921.1"/>
    <property type="molecule type" value="Genomic_DNA"/>
</dbReference>
<organism evidence="3 5">
    <name type="scientific">Peronospora effusa</name>
    <dbReference type="NCBI Taxonomy" id="542832"/>
    <lineage>
        <taxon>Eukaryota</taxon>
        <taxon>Sar</taxon>
        <taxon>Stramenopiles</taxon>
        <taxon>Oomycota</taxon>
        <taxon>Peronosporomycetes</taxon>
        <taxon>Peronosporales</taxon>
        <taxon>Peronosporaceae</taxon>
        <taxon>Peronospora</taxon>
    </lineage>
</organism>
<name>A0A3M6V6R5_9STRA</name>
<dbReference type="PRINTS" id="PR00019">
    <property type="entry name" value="LEURICHRPT"/>
</dbReference>
<dbReference type="SMART" id="SM00369">
    <property type="entry name" value="LRR_TYP"/>
    <property type="match status" value="3"/>
</dbReference>
<dbReference type="SUPFAM" id="SSF52075">
    <property type="entry name" value="Outer arm dynein light chain 1"/>
    <property type="match status" value="1"/>
</dbReference>
<protein>
    <submittedName>
        <fullName evidence="3">Uncharacterized protein</fullName>
    </submittedName>
</protein>
<dbReference type="PANTHER" id="PTHR48051:SF1">
    <property type="entry name" value="RAS SUPPRESSOR PROTEIN 1"/>
    <property type="match status" value="1"/>
</dbReference>
<dbReference type="PROSITE" id="PS51450">
    <property type="entry name" value="LRR"/>
    <property type="match status" value="1"/>
</dbReference>
<dbReference type="InterPro" id="IPR025875">
    <property type="entry name" value="Leu-rich_rpt_4"/>
</dbReference>
<dbReference type="GO" id="GO:0005737">
    <property type="term" value="C:cytoplasm"/>
    <property type="evidence" value="ECO:0007669"/>
    <property type="project" value="TreeGrafter"/>
</dbReference>
<dbReference type="InterPro" id="IPR001611">
    <property type="entry name" value="Leu-rich_rpt"/>
</dbReference>
<comment type="caution">
    <text evidence="3">The sequence shown here is derived from an EMBL/GenBank/DDBJ whole genome shotgun (WGS) entry which is preliminary data.</text>
</comment>
<keyword evidence="5" id="KW-1185">Reference proteome</keyword>
<evidence type="ECO:0000313" key="6">
    <source>
        <dbReference type="Proteomes" id="UP000286097"/>
    </source>
</evidence>
<dbReference type="InterPro" id="IPR050216">
    <property type="entry name" value="LRR_domain-containing"/>
</dbReference>
<keyword evidence="2" id="KW-0677">Repeat</keyword>
<keyword evidence="1" id="KW-0433">Leucine-rich repeat</keyword>
<sequence>MLLRRALFSPLHLRFQRRFLAETSDDVLATSLRDIARSGARVMELQLRNSNDLVCHQLMCEFVGDACICRLSLALERVPRLQHLDLSNNQLRALPDAVYTLQNLKTLNVQENQLTILSTDVEKLMDLETLDVQYNKLKTLPVKQLETLTKLKTLRVVGNFELIEQLETLKMSKQLKEKIIVE</sequence>
<dbReference type="InterPro" id="IPR032675">
    <property type="entry name" value="LRR_dom_sf"/>
</dbReference>
<dbReference type="InterPro" id="IPR003591">
    <property type="entry name" value="Leu-rich_rpt_typical-subtyp"/>
</dbReference>
<dbReference type="EMBL" id="QLLG01000807">
    <property type="protein sequence ID" value="RMX62148.1"/>
    <property type="molecule type" value="Genomic_DNA"/>
</dbReference>
<dbReference type="Proteomes" id="UP000286097">
    <property type="component" value="Unassembled WGS sequence"/>
</dbReference>
<dbReference type="VEuPathDB" id="FungiDB:DD237_002658"/>